<dbReference type="PANTHER" id="PTHR30572:SF15">
    <property type="entry name" value="ABC TRANSPORTER PERMEASE"/>
    <property type="match status" value="1"/>
</dbReference>
<evidence type="ECO:0000256" key="6">
    <source>
        <dbReference type="SAM" id="Phobius"/>
    </source>
</evidence>
<comment type="caution">
    <text evidence="9">The sequence shown here is derived from an EMBL/GenBank/DDBJ whole genome shotgun (WGS) entry which is preliminary data.</text>
</comment>
<feature type="transmembrane region" description="Helical" evidence="6">
    <location>
        <begin position="289"/>
        <end position="308"/>
    </location>
</feature>
<evidence type="ECO:0000313" key="10">
    <source>
        <dbReference type="Proteomes" id="UP000580839"/>
    </source>
</evidence>
<evidence type="ECO:0000256" key="1">
    <source>
        <dbReference type="ARBA" id="ARBA00004651"/>
    </source>
</evidence>
<keyword evidence="2" id="KW-1003">Cell membrane</keyword>
<dbReference type="Pfam" id="PF12704">
    <property type="entry name" value="MacB_PCD"/>
    <property type="match status" value="1"/>
</dbReference>
<accession>A0A849SHA7</accession>
<evidence type="ECO:0000259" key="8">
    <source>
        <dbReference type="Pfam" id="PF12704"/>
    </source>
</evidence>
<feature type="transmembrane region" description="Helical" evidence="6">
    <location>
        <begin position="354"/>
        <end position="378"/>
    </location>
</feature>
<evidence type="ECO:0000259" key="7">
    <source>
        <dbReference type="Pfam" id="PF02687"/>
    </source>
</evidence>
<evidence type="ECO:0000256" key="4">
    <source>
        <dbReference type="ARBA" id="ARBA00022989"/>
    </source>
</evidence>
<keyword evidence="5 6" id="KW-0472">Membrane</keyword>
<reference evidence="9 10" key="1">
    <citation type="submission" date="2020-04" db="EMBL/GenBank/DDBJ databases">
        <title>Metagenomic profiling of ammonia- and methane-oxidizing microorganisms in a Dutch drinking water treatment plant.</title>
        <authorList>
            <person name="Poghosyan L."/>
            <person name="Leucker S."/>
        </authorList>
    </citation>
    <scope>NUCLEOTIDE SEQUENCE [LARGE SCALE GENOMIC DNA]</scope>
    <source>
        <strain evidence="9">S-RSF-IL-03</strain>
    </source>
</reference>
<feature type="domain" description="MacB-like periplasmic core" evidence="8">
    <location>
        <begin position="19"/>
        <end position="229"/>
    </location>
</feature>
<dbReference type="Pfam" id="PF02687">
    <property type="entry name" value="FtsX"/>
    <property type="match status" value="1"/>
</dbReference>
<evidence type="ECO:0000313" key="9">
    <source>
        <dbReference type="EMBL" id="NOT34762.1"/>
    </source>
</evidence>
<dbReference type="PANTHER" id="PTHR30572">
    <property type="entry name" value="MEMBRANE COMPONENT OF TRANSPORTER-RELATED"/>
    <property type="match status" value="1"/>
</dbReference>
<evidence type="ECO:0000256" key="5">
    <source>
        <dbReference type="ARBA" id="ARBA00023136"/>
    </source>
</evidence>
<dbReference type="EMBL" id="JABFRW010000145">
    <property type="protein sequence ID" value="NOT34762.1"/>
    <property type="molecule type" value="Genomic_DNA"/>
</dbReference>
<sequence>MAIPIEYNLRNILQRPVATLTTALGIALTVAILIGALALASGFQATLTSAGSPNNAIVLRKGADSEISSGVSREAAAILRAHPEVATRADGRPMASAEAVVILNRERLGQKGSSNLSVRGVDFSALDVRGGAKVVDGRMPTPGSYEVMVGRRIASRFANCRVGDKIRFGQRDFTVVGQFTAGGSAFESEIWGDAEVMIPALDRGNQFQSLVMRLKDPSHFGAFKREVEKDPRLQVQVKRESEFYAEQSGMLTNLLRFMGVFIVLIMGVGAVFGAMNTMFASVSARTREIATLMVLGFGSWSIMVSFMIESVVISLIGGAIGCLLALPINGITTSTTNFQSFSEVAFAFRVTPPALVVGLIFAGLMGLVGGFLPALRAARQPLSAALRKA</sequence>
<dbReference type="InterPro" id="IPR003838">
    <property type="entry name" value="ABC3_permease_C"/>
</dbReference>
<evidence type="ECO:0000256" key="2">
    <source>
        <dbReference type="ARBA" id="ARBA00022475"/>
    </source>
</evidence>
<name>A0A849SHA7_UNCEI</name>
<dbReference type="InterPro" id="IPR025857">
    <property type="entry name" value="MacB_PCD"/>
</dbReference>
<dbReference type="Proteomes" id="UP000580839">
    <property type="component" value="Unassembled WGS sequence"/>
</dbReference>
<feature type="transmembrane region" description="Helical" evidence="6">
    <location>
        <begin position="254"/>
        <end position="277"/>
    </location>
</feature>
<keyword evidence="4 6" id="KW-1133">Transmembrane helix</keyword>
<keyword evidence="3 6" id="KW-0812">Transmembrane</keyword>
<gene>
    <name evidence="9" type="ORF">HOP12_11405</name>
</gene>
<feature type="transmembrane region" description="Helical" evidence="6">
    <location>
        <begin position="315"/>
        <end position="334"/>
    </location>
</feature>
<feature type="domain" description="ABC3 transporter permease C-terminal" evidence="7">
    <location>
        <begin position="261"/>
        <end position="381"/>
    </location>
</feature>
<dbReference type="InterPro" id="IPR050250">
    <property type="entry name" value="Macrolide_Exporter_MacB"/>
</dbReference>
<proteinExistence type="predicted"/>
<dbReference type="GO" id="GO:0022857">
    <property type="term" value="F:transmembrane transporter activity"/>
    <property type="evidence" value="ECO:0007669"/>
    <property type="project" value="TreeGrafter"/>
</dbReference>
<feature type="transmembrane region" description="Helical" evidence="6">
    <location>
        <begin position="20"/>
        <end position="40"/>
    </location>
</feature>
<protein>
    <submittedName>
        <fullName evidence="9">ABC transporter permease</fullName>
    </submittedName>
</protein>
<evidence type="ECO:0000256" key="3">
    <source>
        <dbReference type="ARBA" id="ARBA00022692"/>
    </source>
</evidence>
<dbReference type="GO" id="GO:0005886">
    <property type="term" value="C:plasma membrane"/>
    <property type="evidence" value="ECO:0007669"/>
    <property type="project" value="UniProtKB-SubCell"/>
</dbReference>
<comment type="subcellular location">
    <subcellularLocation>
        <location evidence="1">Cell membrane</location>
        <topology evidence="1">Multi-pass membrane protein</topology>
    </subcellularLocation>
</comment>
<organism evidence="9 10">
    <name type="scientific">Eiseniibacteriota bacterium</name>
    <dbReference type="NCBI Taxonomy" id="2212470"/>
    <lineage>
        <taxon>Bacteria</taxon>
        <taxon>Candidatus Eiseniibacteriota</taxon>
    </lineage>
</organism>
<dbReference type="AlphaFoldDB" id="A0A849SHA7"/>